<keyword evidence="3" id="KW-1133">Transmembrane helix</keyword>
<keyword evidence="3" id="KW-0472">Membrane</keyword>
<feature type="region of interest" description="Disordered" evidence="2">
    <location>
        <begin position="1"/>
        <end position="86"/>
    </location>
</feature>
<proteinExistence type="inferred from homology"/>
<name>A0AAV7YPF5_9EUKA</name>
<comment type="caution">
    <text evidence="5">The sequence shown here is derived from an EMBL/GenBank/DDBJ whole genome shotgun (WGS) entry which is preliminary data.</text>
</comment>
<dbReference type="InterPro" id="IPR003316">
    <property type="entry name" value="E2F_WHTH_DNA-bd_dom"/>
</dbReference>
<protein>
    <submittedName>
        <fullName evidence="5">Transcription factor e2f6</fullName>
    </submittedName>
</protein>
<comment type="similarity">
    <text evidence="1">Belongs to the E2F/DP family.</text>
</comment>
<feature type="transmembrane region" description="Helical" evidence="3">
    <location>
        <begin position="250"/>
        <end position="270"/>
    </location>
</feature>
<dbReference type="SMART" id="SM01372">
    <property type="entry name" value="E2F_TDP"/>
    <property type="match status" value="1"/>
</dbReference>
<feature type="compositionally biased region" description="Basic residues" evidence="2">
    <location>
        <begin position="12"/>
        <end position="21"/>
    </location>
</feature>
<dbReference type="GO" id="GO:0006355">
    <property type="term" value="P:regulation of DNA-templated transcription"/>
    <property type="evidence" value="ECO:0007669"/>
    <property type="project" value="InterPro"/>
</dbReference>
<feature type="domain" description="E2F/DP family winged-helix DNA-binding" evidence="4">
    <location>
        <begin position="94"/>
        <end position="162"/>
    </location>
</feature>
<keyword evidence="1" id="KW-0238">DNA-binding</keyword>
<evidence type="ECO:0000256" key="3">
    <source>
        <dbReference type="SAM" id="Phobius"/>
    </source>
</evidence>
<dbReference type="GO" id="GO:0003677">
    <property type="term" value="F:DNA binding"/>
    <property type="evidence" value="ECO:0007669"/>
    <property type="project" value="UniProtKB-KW"/>
</dbReference>
<keyword evidence="1" id="KW-0539">Nucleus</keyword>
<sequence length="286" mass="33561">MDPNQQSEIPLKRPRRSRRKAKIDFKDPDFLTDEEDDEAYDPNNKMEEITQVFEKPKTRTRRTRNSTQKTQNIQKVPKKTTNTTISGTKKNTKIKKESIEHCTIRILRLLQKRGKMVFKDIFTELGIGYRRAYDILNVLLTTPLVHKPGKKRESKMPYIYLDGEPLPEVVDVVNILEQIEYEESQINVLTNYVNRLEEELGKNEPCKETFTLIDLENLDEETTREYSKIEKTDALDPIVEYHREIVWNELFVFLTLIAILFIIGFFVVACKNQSESYKNKLVPASN</sequence>
<keyword evidence="3" id="KW-0812">Transmembrane</keyword>
<dbReference type="InterPro" id="IPR036390">
    <property type="entry name" value="WH_DNA-bd_sf"/>
</dbReference>
<dbReference type="GO" id="GO:0005634">
    <property type="term" value="C:nucleus"/>
    <property type="evidence" value="ECO:0007669"/>
    <property type="project" value="UniProtKB-SubCell"/>
</dbReference>
<evidence type="ECO:0000256" key="2">
    <source>
        <dbReference type="SAM" id="MobiDB-lite"/>
    </source>
</evidence>
<gene>
    <name evidence="5" type="ORF">M0812_23669</name>
</gene>
<dbReference type="SUPFAM" id="SSF46785">
    <property type="entry name" value="Winged helix' DNA-binding domain"/>
    <property type="match status" value="1"/>
</dbReference>
<reference evidence="5" key="1">
    <citation type="submission" date="2022-08" db="EMBL/GenBank/DDBJ databases">
        <title>Novel sulphate-reducing endosymbionts in the free-living metamonad Anaeramoeba.</title>
        <authorList>
            <person name="Jerlstrom-Hultqvist J."/>
            <person name="Cepicka I."/>
            <person name="Gallot-Lavallee L."/>
            <person name="Salas-Leiva D."/>
            <person name="Curtis B.A."/>
            <person name="Zahonova K."/>
            <person name="Pipaliya S."/>
            <person name="Dacks J."/>
            <person name="Roger A.J."/>
        </authorList>
    </citation>
    <scope>NUCLEOTIDE SEQUENCE</scope>
    <source>
        <strain evidence="5">Busselton2</strain>
    </source>
</reference>
<dbReference type="GO" id="GO:0005667">
    <property type="term" value="C:transcription regulator complex"/>
    <property type="evidence" value="ECO:0007669"/>
    <property type="project" value="InterPro"/>
</dbReference>
<dbReference type="AlphaFoldDB" id="A0AAV7YPF5"/>
<keyword evidence="1" id="KW-0805">Transcription regulation</keyword>
<organism evidence="5 6">
    <name type="scientific">Anaeramoeba flamelloides</name>
    <dbReference type="NCBI Taxonomy" id="1746091"/>
    <lineage>
        <taxon>Eukaryota</taxon>
        <taxon>Metamonada</taxon>
        <taxon>Anaeramoebidae</taxon>
        <taxon>Anaeramoeba</taxon>
    </lineage>
</organism>
<evidence type="ECO:0000313" key="6">
    <source>
        <dbReference type="Proteomes" id="UP001146793"/>
    </source>
</evidence>
<feature type="compositionally biased region" description="Acidic residues" evidence="2">
    <location>
        <begin position="30"/>
        <end position="40"/>
    </location>
</feature>
<keyword evidence="1" id="KW-0804">Transcription</keyword>
<evidence type="ECO:0000313" key="5">
    <source>
        <dbReference type="EMBL" id="KAJ3430654.1"/>
    </source>
</evidence>
<evidence type="ECO:0000256" key="1">
    <source>
        <dbReference type="RuleBase" id="RU003796"/>
    </source>
</evidence>
<dbReference type="Pfam" id="PF02319">
    <property type="entry name" value="WHD_E2F_TDP"/>
    <property type="match status" value="1"/>
</dbReference>
<feature type="compositionally biased region" description="Polar residues" evidence="2">
    <location>
        <begin position="65"/>
        <end position="86"/>
    </location>
</feature>
<comment type="subcellular location">
    <subcellularLocation>
        <location evidence="1">Nucleus</location>
    </subcellularLocation>
</comment>
<evidence type="ECO:0000259" key="4">
    <source>
        <dbReference type="SMART" id="SM01372"/>
    </source>
</evidence>
<dbReference type="Proteomes" id="UP001146793">
    <property type="component" value="Unassembled WGS sequence"/>
</dbReference>
<dbReference type="EMBL" id="JANTQA010000051">
    <property type="protein sequence ID" value="KAJ3430654.1"/>
    <property type="molecule type" value="Genomic_DNA"/>
</dbReference>
<accession>A0AAV7YPF5</accession>